<evidence type="ECO:0000313" key="2">
    <source>
        <dbReference type="EMBL" id="ABB50292.1"/>
    </source>
</evidence>
<dbReference type="EMBL" id="CP000111">
    <property type="protein sequence ID" value="ABB50292.1"/>
    <property type="molecule type" value="Genomic_DNA"/>
</dbReference>
<evidence type="ECO:0000256" key="1">
    <source>
        <dbReference type="SAM" id="Phobius"/>
    </source>
</evidence>
<name>Q31A03_PROM9</name>
<dbReference type="RefSeq" id="WP_011376782.1">
    <property type="nucleotide sequence ID" value="NC_007577.1"/>
</dbReference>
<feature type="transmembrane region" description="Helical" evidence="1">
    <location>
        <begin position="6"/>
        <end position="24"/>
    </location>
</feature>
<dbReference type="OrthoDB" id="541556at2"/>
<accession>Q31A03</accession>
<organism evidence="2 3">
    <name type="scientific">Prochlorococcus marinus (strain MIT 9312)</name>
    <dbReference type="NCBI Taxonomy" id="74546"/>
    <lineage>
        <taxon>Bacteria</taxon>
        <taxon>Bacillati</taxon>
        <taxon>Cyanobacteriota</taxon>
        <taxon>Cyanophyceae</taxon>
        <taxon>Synechococcales</taxon>
        <taxon>Prochlorococcaceae</taxon>
        <taxon>Prochlorococcus</taxon>
    </lineage>
</organism>
<reference evidence="3" key="1">
    <citation type="submission" date="2005-07" db="EMBL/GenBank/DDBJ databases">
        <title>Complete sequence of Prochlorococcus marinus str. MIT 9312.</title>
        <authorList>
            <consortium name="US DOE Joint Genome Institute"/>
            <person name="Copeland A."/>
            <person name="Lucas S."/>
            <person name="Lapidus A."/>
            <person name="Barry K."/>
            <person name="Detter J.C."/>
            <person name="Glavina T."/>
            <person name="Hammon N."/>
            <person name="Israni S."/>
            <person name="Pitluck S."/>
            <person name="Thiel J."/>
            <person name="Schmutz J."/>
            <person name="Larimer F."/>
            <person name="Land M."/>
            <person name="Kyrpides N."/>
            <person name="Lykidis A."/>
            <person name="Richardson P."/>
        </authorList>
    </citation>
    <scope>NUCLEOTIDE SEQUENCE [LARGE SCALE GENOMIC DNA]</scope>
    <source>
        <strain evidence="3">MIT 9312</strain>
    </source>
</reference>
<dbReference type="AlphaFoldDB" id="Q31A03"/>
<proteinExistence type="predicted"/>
<dbReference type="HOGENOM" id="CLU_2344374_0_0_3"/>
<sequence length="99" mass="11892">MTNILLILFLMIIFVVLLFSIFFYSRRNNKSAKKTTISPTFVPFLKEQEFNPDISTDNWDLHKLRLDKFRRSQYKGLTFFVSSENRIYYLSEEGDKVYC</sequence>
<dbReference type="KEGG" id="pmi:PMT9312_1233"/>
<keyword evidence="1" id="KW-0472">Membrane</keyword>
<keyword evidence="1" id="KW-1133">Transmembrane helix</keyword>
<keyword evidence="1" id="KW-0812">Transmembrane</keyword>
<dbReference type="STRING" id="74546.PMT9312_1233"/>
<protein>
    <submittedName>
        <fullName evidence="2">Cytochrome b/b6/PetD-like protein</fullName>
    </submittedName>
</protein>
<dbReference type="eggNOG" id="ENOG5032HNQ">
    <property type="taxonomic scope" value="Bacteria"/>
</dbReference>
<gene>
    <name evidence="2" type="ordered locus">PMT9312_1233</name>
</gene>
<evidence type="ECO:0000313" key="3">
    <source>
        <dbReference type="Proteomes" id="UP000002715"/>
    </source>
</evidence>
<dbReference type="Proteomes" id="UP000002715">
    <property type="component" value="Chromosome"/>
</dbReference>